<keyword evidence="7" id="KW-1133">Transmembrane helix</keyword>
<sequence length="355" mass="40342">MCRLVEKQPEKKFRHLQRAAGQRKLGTGGVRQLLLQESFDDDERVEMATALVWHQNEQQRTRWSERESHKGERCTDRSEPWEIGAALRRLEKLLPSESELPAGLQEDLAVVSNSSALLGSQLGPRIDGHRCVARFNEFRRAGSMHSQDVGSTTTIHVCSELVSREYLSAGPSDDSFRALDTTPLTLWLPPLSWGHASFYSRYARLLLDAETDGLDLTLQARRRIVLLRYMTDVAHSKYLASAKRGTTGFRFVMFTLGLQQPPTLFGFEDDPRNLNDPHGGHYFNPRHEQVPTYDFKWERLQLQNFATQKRVRLISCRQGTFEAVVESQPHVSSGGNVGEDEEEEEEEGALGDLFS</sequence>
<gene>
    <name evidence="12" type="ORF">CYMTET_32993</name>
</gene>
<evidence type="ECO:0000256" key="1">
    <source>
        <dbReference type="ARBA" id="ARBA00004323"/>
    </source>
</evidence>
<dbReference type="EMBL" id="LGRX02019958">
    <property type="protein sequence ID" value="KAK3257939.1"/>
    <property type="molecule type" value="Genomic_DNA"/>
</dbReference>
<feature type="region of interest" description="Disordered" evidence="11">
    <location>
        <begin position="327"/>
        <end position="355"/>
    </location>
</feature>
<keyword evidence="9" id="KW-0472">Membrane</keyword>
<dbReference type="GO" id="GO:0009311">
    <property type="term" value="P:oligosaccharide metabolic process"/>
    <property type="evidence" value="ECO:0007669"/>
    <property type="project" value="TreeGrafter"/>
</dbReference>
<keyword evidence="5" id="KW-0812">Transmembrane</keyword>
<feature type="compositionally biased region" description="Acidic residues" evidence="11">
    <location>
        <begin position="338"/>
        <end position="349"/>
    </location>
</feature>
<proteinExistence type="inferred from homology"/>
<dbReference type="Pfam" id="PF00777">
    <property type="entry name" value="Glyco_transf_29"/>
    <property type="match status" value="1"/>
</dbReference>
<dbReference type="InterPro" id="IPR001675">
    <property type="entry name" value="Glyco_trans_29"/>
</dbReference>
<protein>
    <submittedName>
        <fullName evidence="12">Uncharacterized protein</fullName>
    </submittedName>
</protein>
<keyword evidence="8" id="KW-0333">Golgi apparatus</keyword>
<organism evidence="12 13">
    <name type="scientific">Cymbomonas tetramitiformis</name>
    <dbReference type="NCBI Taxonomy" id="36881"/>
    <lineage>
        <taxon>Eukaryota</taxon>
        <taxon>Viridiplantae</taxon>
        <taxon>Chlorophyta</taxon>
        <taxon>Pyramimonadophyceae</taxon>
        <taxon>Pyramimonadales</taxon>
        <taxon>Pyramimonadaceae</taxon>
        <taxon>Cymbomonas</taxon>
    </lineage>
</organism>
<reference evidence="12 13" key="1">
    <citation type="journal article" date="2015" name="Genome Biol. Evol.">
        <title>Comparative Genomics of a Bacterivorous Green Alga Reveals Evolutionary Causalities and Consequences of Phago-Mixotrophic Mode of Nutrition.</title>
        <authorList>
            <person name="Burns J.A."/>
            <person name="Paasch A."/>
            <person name="Narechania A."/>
            <person name="Kim E."/>
        </authorList>
    </citation>
    <scope>NUCLEOTIDE SEQUENCE [LARGE SCALE GENOMIC DNA]</scope>
    <source>
        <strain evidence="12 13">PLY_AMNH</strain>
    </source>
</reference>
<comment type="caution">
    <text evidence="12">The sequence shown here is derived from an EMBL/GenBank/DDBJ whole genome shotgun (WGS) entry which is preliminary data.</text>
</comment>
<evidence type="ECO:0000256" key="3">
    <source>
        <dbReference type="ARBA" id="ARBA00022676"/>
    </source>
</evidence>
<accession>A0AAE0FE74</accession>
<evidence type="ECO:0000256" key="2">
    <source>
        <dbReference type="ARBA" id="ARBA00006003"/>
    </source>
</evidence>
<dbReference type="AlphaFoldDB" id="A0AAE0FE74"/>
<comment type="subcellular location">
    <subcellularLocation>
        <location evidence="1">Golgi apparatus membrane</location>
        <topology evidence="1">Single-pass type II membrane protein</topology>
    </subcellularLocation>
</comment>
<evidence type="ECO:0000256" key="6">
    <source>
        <dbReference type="ARBA" id="ARBA00022968"/>
    </source>
</evidence>
<keyword evidence="4" id="KW-0808">Transferase</keyword>
<evidence type="ECO:0000256" key="7">
    <source>
        <dbReference type="ARBA" id="ARBA00022989"/>
    </source>
</evidence>
<dbReference type="PANTHER" id="PTHR11987:SF53">
    <property type="entry name" value="ALPHA-2,8-SIALYLTRANSFERASE 8F-LIKE"/>
    <property type="match status" value="1"/>
</dbReference>
<dbReference type="Gene3D" id="3.90.1480.20">
    <property type="entry name" value="Glycosyl transferase family 29"/>
    <property type="match status" value="1"/>
</dbReference>
<dbReference type="PANTHER" id="PTHR11987">
    <property type="entry name" value="ALPHA-2,8-SIALYLTRANSFERASE"/>
    <property type="match status" value="1"/>
</dbReference>
<evidence type="ECO:0000256" key="8">
    <source>
        <dbReference type="ARBA" id="ARBA00023034"/>
    </source>
</evidence>
<keyword evidence="10" id="KW-0325">Glycoprotein</keyword>
<evidence type="ECO:0000313" key="12">
    <source>
        <dbReference type="EMBL" id="KAK3257939.1"/>
    </source>
</evidence>
<dbReference type="Proteomes" id="UP001190700">
    <property type="component" value="Unassembled WGS sequence"/>
</dbReference>
<name>A0AAE0FE74_9CHLO</name>
<dbReference type="InterPro" id="IPR050943">
    <property type="entry name" value="Glycosyltr_29_Sialyltrsf"/>
</dbReference>
<evidence type="ECO:0000313" key="13">
    <source>
        <dbReference type="Proteomes" id="UP001190700"/>
    </source>
</evidence>
<dbReference type="GO" id="GO:0006491">
    <property type="term" value="P:N-glycan processing"/>
    <property type="evidence" value="ECO:0007669"/>
    <property type="project" value="TreeGrafter"/>
</dbReference>
<evidence type="ECO:0000256" key="5">
    <source>
        <dbReference type="ARBA" id="ARBA00022692"/>
    </source>
</evidence>
<dbReference type="GO" id="GO:0000139">
    <property type="term" value="C:Golgi membrane"/>
    <property type="evidence" value="ECO:0007669"/>
    <property type="project" value="UniProtKB-SubCell"/>
</dbReference>
<evidence type="ECO:0000256" key="10">
    <source>
        <dbReference type="ARBA" id="ARBA00023180"/>
    </source>
</evidence>
<keyword evidence="13" id="KW-1185">Reference proteome</keyword>
<keyword evidence="3" id="KW-0328">Glycosyltransferase</keyword>
<evidence type="ECO:0000256" key="9">
    <source>
        <dbReference type="ARBA" id="ARBA00023136"/>
    </source>
</evidence>
<dbReference type="InterPro" id="IPR038578">
    <property type="entry name" value="GT29-like_sf"/>
</dbReference>
<evidence type="ECO:0000256" key="4">
    <source>
        <dbReference type="ARBA" id="ARBA00022679"/>
    </source>
</evidence>
<comment type="similarity">
    <text evidence="2">Belongs to the glycosyltransferase 29 family.</text>
</comment>
<evidence type="ECO:0000256" key="11">
    <source>
        <dbReference type="SAM" id="MobiDB-lite"/>
    </source>
</evidence>
<keyword evidence="6" id="KW-0735">Signal-anchor</keyword>
<dbReference type="GO" id="GO:0003828">
    <property type="term" value="F:alpha-N-acetylneuraminate alpha-2,8-sialyltransferase activity"/>
    <property type="evidence" value="ECO:0007669"/>
    <property type="project" value="TreeGrafter"/>
</dbReference>